<keyword evidence="6 7" id="KW-0472">Membrane</keyword>
<dbReference type="KEGG" id="palb:EJC50_02165"/>
<dbReference type="PROSITE" id="PS50928">
    <property type="entry name" value="ABC_TM1"/>
    <property type="match status" value="1"/>
</dbReference>
<keyword evidence="5 7" id="KW-1133">Transmembrane helix</keyword>
<evidence type="ECO:0000313" key="10">
    <source>
        <dbReference type="Proteomes" id="UP000272528"/>
    </source>
</evidence>
<dbReference type="GO" id="GO:0005886">
    <property type="term" value="C:plasma membrane"/>
    <property type="evidence" value="ECO:0007669"/>
    <property type="project" value="UniProtKB-SubCell"/>
</dbReference>
<feature type="transmembrane region" description="Helical" evidence="7">
    <location>
        <begin position="106"/>
        <end position="127"/>
    </location>
</feature>
<evidence type="ECO:0000256" key="5">
    <source>
        <dbReference type="ARBA" id="ARBA00022989"/>
    </source>
</evidence>
<proteinExistence type="inferred from homology"/>
<organism evidence="9 10">
    <name type="scientific">Paenibacillus albus</name>
    <dbReference type="NCBI Taxonomy" id="2495582"/>
    <lineage>
        <taxon>Bacteria</taxon>
        <taxon>Bacillati</taxon>
        <taxon>Bacillota</taxon>
        <taxon>Bacilli</taxon>
        <taxon>Bacillales</taxon>
        <taxon>Paenibacillaceae</taxon>
        <taxon>Paenibacillus</taxon>
    </lineage>
</organism>
<dbReference type="RefSeq" id="WP_126011886.1">
    <property type="nucleotide sequence ID" value="NZ_CP034437.1"/>
</dbReference>
<evidence type="ECO:0000313" key="9">
    <source>
        <dbReference type="EMBL" id="AZN38612.1"/>
    </source>
</evidence>
<accession>A0A3S8ZYR9</accession>
<evidence type="ECO:0000256" key="6">
    <source>
        <dbReference type="ARBA" id="ARBA00023136"/>
    </source>
</evidence>
<evidence type="ECO:0000256" key="2">
    <source>
        <dbReference type="ARBA" id="ARBA00022448"/>
    </source>
</evidence>
<evidence type="ECO:0000259" key="8">
    <source>
        <dbReference type="PROSITE" id="PS50928"/>
    </source>
</evidence>
<protein>
    <submittedName>
        <fullName evidence="9">Sugar ABC transporter permease</fullName>
    </submittedName>
</protein>
<feature type="domain" description="ABC transmembrane type-1" evidence="8">
    <location>
        <begin position="69"/>
        <end position="285"/>
    </location>
</feature>
<evidence type="ECO:0000256" key="1">
    <source>
        <dbReference type="ARBA" id="ARBA00004651"/>
    </source>
</evidence>
<dbReference type="PANTHER" id="PTHR30193">
    <property type="entry name" value="ABC TRANSPORTER PERMEASE PROTEIN"/>
    <property type="match status" value="1"/>
</dbReference>
<feature type="transmembrane region" description="Helical" evidence="7">
    <location>
        <begin position="12"/>
        <end position="32"/>
    </location>
</feature>
<dbReference type="SUPFAM" id="SSF161098">
    <property type="entry name" value="MetI-like"/>
    <property type="match status" value="1"/>
</dbReference>
<gene>
    <name evidence="9" type="ORF">EJC50_02165</name>
</gene>
<name>A0A3S8ZYR9_9BACL</name>
<dbReference type="InterPro" id="IPR051393">
    <property type="entry name" value="ABC_transporter_permease"/>
</dbReference>
<dbReference type="PANTHER" id="PTHR30193:SF41">
    <property type="entry name" value="DIACETYLCHITOBIOSE UPTAKE SYSTEM PERMEASE PROTEIN NGCF"/>
    <property type="match status" value="1"/>
</dbReference>
<feature type="transmembrane region" description="Helical" evidence="7">
    <location>
        <begin position="158"/>
        <end position="180"/>
    </location>
</feature>
<dbReference type="InterPro" id="IPR000515">
    <property type="entry name" value="MetI-like"/>
</dbReference>
<keyword evidence="4 7" id="KW-0812">Transmembrane</keyword>
<dbReference type="EMBL" id="CP034437">
    <property type="protein sequence ID" value="AZN38612.1"/>
    <property type="molecule type" value="Genomic_DNA"/>
</dbReference>
<evidence type="ECO:0000256" key="4">
    <source>
        <dbReference type="ARBA" id="ARBA00022692"/>
    </source>
</evidence>
<keyword evidence="3" id="KW-1003">Cell membrane</keyword>
<dbReference type="Proteomes" id="UP000272528">
    <property type="component" value="Chromosome"/>
</dbReference>
<comment type="subcellular location">
    <subcellularLocation>
        <location evidence="1 7">Cell membrane</location>
        <topology evidence="1 7">Multi-pass membrane protein</topology>
    </subcellularLocation>
</comment>
<sequence length="296" mass="34294">MRMSKLRADIQALLYLLPFLVIYILFTIWPMIKGVNMTFYKWTLIRKMKYIGWDNYSRMIHDKDMWAAIGHSVIFVVLTTPTMVILAIVLAMIANRKSRLQRLYRSVFFLPSVLSVAVASFLGLFVFQPYTGLVNSVLHLVNLLPENTEIFWLSETNLSWIAIALITLWWTVGFNFILYLSAMQEIPDEIYEAARLDGANDRQIFFRITFPYLNPITKTITMLQIIASFKVFMQIYIITGGGPLDKTRPIIQLIYQTGFKKNDLGYAATMSYMLFAILLVLSIFQYWLNNRKGANA</sequence>
<dbReference type="InterPro" id="IPR035906">
    <property type="entry name" value="MetI-like_sf"/>
</dbReference>
<dbReference type="GO" id="GO:0055085">
    <property type="term" value="P:transmembrane transport"/>
    <property type="evidence" value="ECO:0007669"/>
    <property type="project" value="InterPro"/>
</dbReference>
<dbReference type="Pfam" id="PF00528">
    <property type="entry name" value="BPD_transp_1"/>
    <property type="match status" value="1"/>
</dbReference>
<evidence type="ECO:0000256" key="7">
    <source>
        <dbReference type="RuleBase" id="RU363032"/>
    </source>
</evidence>
<dbReference type="OrthoDB" id="9787541at2"/>
<keyword evidence="2 7" id="KW-0813">Transport</keyword>
<dbReference type="AlphaFoldDB" id="A0A3S8ZYR9"/>
<reference evidence="10" key="1">
    <citation type="submission" date="2018-12" db="EMBL/GenBank/DDBJ databases">
        <title>Genome sequence of Peanibacillus sp.</title>
        <authorList>
            <person name="Subramani G."/>
            <person name="Srinivasan S."/>
            <person name="Kim M.K."/>
        </authorList>
    </citation>
    <scope>NUCLEOTIDE SEQUENCE [LARGE SCALE GENOMIC DNA]</scope>
    <source>
        <strain evidence="10">18JY67-1</strain>
    </source>
</reference>
<keyword evidence="10" id="KW-1185">Reference proteome</keyword>
<dbReference type="Gene3D" id="1.10.3720.10">
    <property type="entry name" value="MetI-like"/>
    <property type="match status" value="1"/>
</dbReference>
<feature type="transmembrane region" description="Helical" evidence="7">
    <location>
        <begin position="264"/>
        <end position="288"/>
    </location>
</feature>
<dbReference type="CDD" id="cd06261">
    <property type="entry name" value="TM_PBP2"/>
    <property type="match status" value="1"/>
</dbReference>
<evidence type="ECO:0000256" key="3">
    <source>
        <dbReference type="ARBA" id="ARBA00022475"/>
    </source>
</evidence>
<comment type="similarity">
    <text evidence="7">Belongs to the binding-protein-dependent transport system permease family.</text>
</comment>
<feature type="transmembrane region" description="Helical" evidence="7">
    <location>
        <begin position="65"/>
        <end position="94"/>
    </location>
</feature>